<dbReference type="EMBL" id="JAHLUH010000010">
    <property type="protein sequence ID" value="KAG7726166.1"/>
    <property type="molecule type" value="Genomic_DNA"/>
</dbReference>
<sequence>MHRSLASTAASLAGLAAAFSPQEILLAVNDDMQYNVAQWERFVIENQDDKLVQMFLAYEDRNVLKASQLSSAYAAYSYVFTKVPFAGRLSQEAAFIHTNTNSNAKVQDPSAYISIITQDHATQELVYTDGVTPDATFVTAAATGSGYDAESVASDVWKAYSTYYTGYSDFSGFYAAMSKSFTAASSTAVQRCFASLGHYTYIDAEQHQYHQREVGVCDAGADDFCLLGPVPVHGAQVVEDGEDEGGEAETGECEAHVAAEQVVCAEAHRHRGHRQHGAEFDPAERRALGHGDVADFGRAVLDM</sequence>
<dbReference type="Proteomes" id="UP000738402">
    <property type="component" value="Unassembled WGS sequence"/>
</dbReference>
<protein>
    <submittedName>
        <fullName evidence="2">Uncharacterized protein</fullName>
    </submittedName>
</protein>
<reference evidence="2" key="1">
    <citation type="journal article" date="2021" name="G3 (Bethesda)">
        <title>Genomic diversity, chromosomal rearrangements, and interspecies hybridization in the ogataea polymorpha species complex.</title>
        <authorList>
            <person name="Hanson S.J."/>
            <person name="Cinneide E.O."/>
            <person name="Salzberg L.I."/>
            <person name="Wolfe K.H."/>
            <person name="McGowan J."/>
            <person name="Fitzpatrick D.A."/>
            <person name="Matlin K."/>
        </authorList>
    </citation>
    <scope>NUCLEOTIDE SEQUENCE</scope>
    <source>
        <strain evidence="2">83-405-1</strain>
    </source>
</reference>
<organism evidence="2 3">
    <name type="scientific">Ogataea haglerorum</name>
    <dbReference type="NCBI Taxonomy" id="1937702"/>
    <lineage>
        <taxon>Eukaryota</taxon>
        <taxon>Fungi</taxon>
        <taxon>Dikarya</taxon>
        <taxon>Ascomycota</taxon>
        <taxon>Saccharomycotina</taxon>
        <taxon>Pichiomycetes</taxon>
        <taxon>Pichiales</taxon>
        <taxon>Pichiaceae</taxon>
        <taxon>Ogataea</taxon>
    </lineage>
</organism>
<gene>
    <name evidence="2" type="ORF">KL933_003608</name>
</gene>
<accession>A0AAN6I097</accession>
<proteinExistence type="predicted"/>
<feature type="signal peptide" evidence="1">
    <location>
        <begin position="1"/>
        <end position="18"/>
    </location>
</feature>
<evidence type="ECO:0000313" key="3">
    <source>
        <dbReference type="Proteomes" id="UP000738402"/>
    </source>
</evidence>
<evidence type="ECO:0000313" key="2">
    <source>
        <dbReference type="EMBL" id="KAG7726166.1"/>
    </source>
</evidence>
<evidence type="ECO:0000256" key="1">
    <source>
        <dbReference type="SAM" id="SignalP"/>
    </source>
</evidence>
<name>A0AAN6I097_9ASCO</name>
<feature type="chain" id="PRO_5043040613" evidence="1">
    <location>
        <begin position="19"/>
        <end position="303"/>
    </location>
</feature>
<dbReference type="AlphaFoldDB" id="A0AAN6I097"/>
<comment type="caution">
    <text evidence="2">The sequence shown here is derived from an EMBL/GenBank/DDBJ whole genome shotgun (WGS) entry which is preliminary data.</text>
</comment>
<keyword evidence="1" id="KW-0732">Signal</keyword>